<dbReference type="InterPro" id="IPR016185">
    <property type="entry name" value="PreATP-grasp_dom_sf"/>
</dbReference>
<evidence type="ECO:0000313" key="7">
    <source>
        <dbReference type="Proteomes" id="UP000236735"/>
    </source>
</evidence>
<dbReference type="GO" id="GO:0005524">
    <property type="term" value="F:ATP binding"/>
    <property type="evidence" value="ECO:0007669"/>
    <property type="project" value="UniProtKB-UniRule"/>
</dbReference>
<dbReference type="InterPro" id="IPR013815">
    <property type="entry name" value="ATP_grasp_subdomain_1"/>
</dbReference>
<dbReference type="Proteomes" id="UP000236735">
    <property type="component" value="Unassembled WGS sequence"/>
</dbReference>
<evidence type="ECO:0000256" key="3">
    <source>
        <dbReference type="ARBA" id="ARBA00022840"/>
    </source>
</evidence>
<dbReference type="Pfam" id="PF18603">
    <property type="entry name" value="LAL_C2"/>
    <property type="match status" value="1"/>
</dbReference>
<dbReference type="PROSITE" id="PS50975">
    <property type="entry name" value="ATP_GRASP"/>
    <property type="match status" value="1"/>
</dbReference>
<protein>
    <submittedName>
        <fullName evidence="6">Formate-dependent phosphoribosylglycinamide formyltransferase (GAR transformylase)</fullName>
    </submittedName>
</protein>
<evidence type="ECO:0000259" key="5">
    <source>
        <dbReference type="PROSITE" id="PS50975"/>
    </source>
</evidence>
<evidence type="ECO:0000256" key="2">
    <source>
        <dbReference type="ARBA" id="ARBA00022741"/>
    </source>
</evidence>
<reference evidence="6 7" key="1">
    <citation type="submission" date="2016-10" db="EMBL/GenBank/DDBJ databases">
        <authorList>
            <person name="de Groot N.N."/>
        </authorList>
    </citation>
    <scope>NUCLEOTIDE SEQUENCE [LARGE SCALE GENOMIC DNA]</scope>
    <source>
        <strain evidence="6 7">AR32</strain>
    </source>
</reference>
<keyword evidence="6" id="KW-0808">Transferase</keyword>
<dbReference type="Gene3D" id="3.30.470.20">
    <property type="entry name" value="ATP-grasp fold, B domain"/>
    <property type="match status" value="1"/>
</dbReference>
<dbReference type="InterPro" id="IPR040570">
    <property type="entry name" value="LAL_C2"/>
</dbReference>
<dbReference type="InterPro" id="IPR052032">
    <property type="entry name" value="ATP-dep_AA_Ligase"/>
</dbReference>
<dbReference type="PANTHER" id="PTHR43585:SF2">
    <property type="entry name" value="ATP-GRASP ENZYME FSQD"/>
    <property type="match status" value="1"/>
</dbReference>
<dbReference type="InterPro" id="IPR011761">
    <property type="entry name" value="ATP-grasp"/>
</dbReference>
<gene>
    <name evidence="6" type="ORF">SAMN05216354_1785</name>
</gene>
<dbReference type="GO" id="GO:0016740">
    <property type="term" value="F:transferase activity"/>
    <property type="evidence" value="ECO:0007669"/>
    <property type="project" value="UniProtKB-KW"/>
</dbReference>
<evidence type="ECO:0000256" key="4">
    <source>
        <dbReference type="PROSITE-ProRule" id="PRU00409"/>
    </source>
</evidence>
<feature type="domain" description="ATP-grasp" evidence="5">
    <location>
        <begin position="110"/>
        <end position="303"/>
    </location>
</feature>
<dbReference type="GO" id="GO:0046872">
    <property type="term" value="F:metal ion binding"/>
    <property type="evidence" value="ECO:0007669"/>
    <property type="project" value="InterPro"/>
</dbReference>
<dbReference type="PANTHER" id="PTHR43585">
    <property type="entry name" value="FUMIPYRROLE BIOSYNTHESIS PROTEIN C"/>
    <property type="match status" value="1"/>
</dbReference>
<accession>A0A1H5V8N1</accession>
<name>A0A1H5V8N1_XYLRU</name>
<dbReference type="Gene3D" id="3.40.50.20">
    <property type="match status" value="1"/>
</dbReference>
<dbReference type="RefSeq" id="WP_103915717.1">
    <property type="nucleotide sequence ID" value="NZ_FNUV01000004.1"/>
</dbReference>
<proteinExistence type="predicted"/>
<dbReference type="SUPFAM" id="SSF52440">
    <property type="entry name" value="PreATP-grasp domain"/>
    <property type="match status" value="1"/>
</dbReference>
<sequence length="407" mass="45271">MEKPIAIVLGGTAPHKLLVEKLHERGYYVVLVDYLENPPAKQIAEEHIQASTLDKERVLEIAKEKNADLVISTCIDQANSVCCYVAEKLNLPHPYSYETSLFVTNKGLMKKRMKESGVPSSHYILTRDAKSVNWDNVFFPCVVKPVDCNSSKGVHRADSPEKARLYVEEAIRMSQTNEAIIEDFCPGDEIQVDCVALEDDVDVVMTRSKVKMSYGDGKVLNSVGSIVPAQIPENLIIEIKRIAKNIAKGFGLHNTPFFYQAIVCGEKISVLEFAPRVGGGLSYYMIKNFVGFDAVEAAVDSFLGQPVNKSYYAPSKMYRTCLIYSKPCVFDHIEGIEELKAEGHIKELFITKVKGDVIDGDMRSSNRVASFIVEAPDIHELQESLALCLNRIKVIDSEGNNVAIMPN</sequence>
<keyword evidence="2 4" id="KW-0547">Nucleotide-binding</keyword>
<dbReference type="GO" id="GO:0016874">
    <property type="term" value="F:ligase activity"/>
    <property type="evidence" value="ECO:0007669"/>
    <property type="project" value="UniProtKB-KW"/>
</dbReference>
<organism evidence="6 7">
    <name type="scientific">Xylanibacter ruminicola</name>
    <name type="common">Prevotella ruminicola</name>
    <dbReference type="NCBI Taxonomy" id="839"/>
    <lineage>
        <taxon>Bacteria</taxon>
        <taxon>Pseudomonadati</taxon>
        <taxon>Bacteroidota</taxon>
        <taxon>Bacteroidia</taxon>
        <taxon>Bacteroidales</taxon>
        <taxon>Prevotellaceae</taxon>
        <taxon>Xylanibacter</taxon>
    </lineage>
</organism>
<dbReference type="AlphaFoldDB" id="A0A1H5V8N1"/>
<keyword evidence="1" id="KW-0436">Ligase</keyword>
<evidence type="ECO:0000256" key="1">
    <source>
        <dbReference type="ARBA" id="ARBA00022598"/>
    </source>
</evidence>
<dbReference type="SUPFAM" id="SSF56059">
    <property type="entry name" value="Glutathione synthetase ATP-binding domain-like"/>
    <property type="match status" value="1"/>
</dbReference>
<dbReference type="EMBL" id="FNUV01000004">
    <property type="protein sequence ID" value="SEF83121.1"/>
    <property type="molecule type" value="Genomic_DNA"/>
</dbReference>
<evidence type="ECO:0000313" key="6">
    <source>
        <dbReference type="EMBL" id="SEF83121.1"/>
    </source>
</evidence>
<dbReference type="Pfam" id="PF13535">
    <property type="entry name" value="ATP-grasp_4"/>
    <property type="match status" value="1"/>
</dbReference>
<dbReference type="Gene3D" id="3.30.1490.20">
    <property type="entry name" value="ATP-grasp fold, A domain"/>
    <property type="match status" value="1"/>
</dbReference>
<keyword evidence="3 4" id="KW-0067">ATP-binding</keyword>